<reference evidence="2 3" key="1">
    <citation type="journal article" date="2024" name="Appl. Microbiol. Biotechnol.">
        <title>Biosynthetic gene clusters with biotechnological applications in novel Antarctic isolates from Actinomycetota.</title>
        <authorList>
            <person name="Bruna P."/>
            <person name="Nunez-Montero K."/>
            <person name="Contreras M.J."/>
            <person name="Leal K."/>
            <person name="Garcia M."/>
            <person name="Abanto M."/>
            <person name="Barrientos L."/>
        </authorList>
    </citation>
    <scope>NUCLEOTIDE SEQUENCE [LARGE SCALE GENOMIC DNA]</scope>
    <source>
        <strain evidence="2 3">Se16.17</strain>
    </source>
</reference>
<dbReference type="Pfam" id="PF20469">
    <property type="entry name" value="OLD-like_TOPRIM"/>
    <property type="match status" value="1"/>
</dbReference>
<feature type="domain" description="OLD protein-like TOPRIM" evidence="1">
    <location>
        <begin position="23"/>
        <end position="66"/>
    </location>
</feature>
<sequence length="200" mass="21687">MLAISDPRPDILISHTGHVQMTTVFVEGESDRLAVNALAHRLGHDLQKQHVCIVPMGGATNIVHFLDRYGPQGENHRLLGLCDSGESRGITRAFSRAGFGAASLNDLGFQVCEADLEDELIRCLGVDEVLNVIASEGELGSFELLRRQPSLRGRPIEAQLRRFLGGRSGNKIRYAPLLVSALPSGKAPPPLARLVASFDM</sequence>
<evidence type="ECO:0000313" key="2">
    <source>
        <dbReference type="EMBL" id="MEO3943073.1"/>
    </source>
</evidence>
<organism evidence="2 3">
    <name type="scientific">Paenarthrobacter nicotinovorans</name>
    <name type="common">Arthrobacter nicotinovorans</name>
    <dbReference type="NCBI Taxonomy" id="29320"/>
    <lineage>
        <taxon>Bacteria</taxon>
        <taxon>Bacillati</taxon>
        <taxon>Actinomycetota</taxon>
        <taxon>Actinomycetes</taxon>
        <taxon>Micrococcales</taxon>
        <taxon>Micrococcaceae</taxon>
        <taxon>Paenarthrobacter</taxon>
    </lineage>
</organism>
<accession>A0ABV0GWN9</accession>
<gene>
    <name evidence="2" type="ORF">V3C41_18545</name>
</gene>
<protein>
    <submittedName>
        <fullName evidence="2">TOPRIM nucleotidyl transferase/hydrolase domain-containing protein</fullName>
    </submittedName>
</protein>
<comment type="caution">
    <text evidence="2">The sequence shown here is derived from an EMBL/GenBank/DDBJ whole genome shotgun (WGS) entry which is preliminary data.</text>
</comment>
<dbReference type="Proteomes" id="UP001448614">
    <property type="component" value="Unassembled WGS sequence"/>
</dbReference>
<evidence type="ECO:0000259" key="1">
    <source>
        <dbReference type="Pfam" id="PF20469"/>
    </source>
</evidence>
<evidence type="ECO:0000313" key="3">
    <source>
        <dbReference type="Proteomes" id="UP001448614"/>
    </source>
</evidence>
<dbReference type="InterPro" id="IPR034139">
    <property type="entry name" value="TOPRIM_OLD"/>
</dbReference>
<dbReference type="RefSeq" id="WP_347783379.1">
    <property type="nucleotide sequence ID" value="NZ_JBBMFV010000004.1"/>
</dbReference>
<keyword evidence="2" id="KW-0808">Transferase</keyword>
<dbReference type="GO" id="GO:0016740">
    <property type="term" value="F:transferase activity"/>
    <property type="evidence" value="ECO:0007669"/>
    <property type="project" value="UniProtKB-KW"/>
</dbReference>
<dbReference type="EMBL" id="JBBMFV010000004">
    <property type="protein sequence ID" value="MEO3943073.1"/>
    <property type="molecule type" value="Genomic_DNA"/>
</dbReference>
<keyword evidence="3" id="KW-1185">Reference proteome</keyword>
<name>A0ABV0GWN9_PAENI</name>
<proteinExistence type="predicted"/>